<dbReference type="GO" id="GO:0003676">
    <property type="term" value="F:nucleic acid binding"/>
    <property type="evidence" value="ECO:0007669"/>
    <property type="project" value="InterPro"/>
</dbReference>
<evidence type="ECO:0000313" key="2">
    <source>
        <dbReference type="EMBL" id="CEP12412.1"/>
    </source>
</evidence>
<dbReference type="Pfam" id="PF13358">
    <property type="entry name" value="DDE_3"/>
    <property type="match status" value="1"/>
</dbReference>
<dbReference type="AlphaFoldDB" id="A0A0B7N4X7"/>
<evidence type="ECO:0000259" key="1">
    <source>
        <dbReference type="Pfam" id="PF13358"/>
    </source>
</evidence>
<protein>
    <recommendedName>
        <fullName evidence="1">Tc1-like transposase DDE domain-containing protein</fullName>
    </recommendedName>
</protein>
<dbReference type="NCBIfam" id="NF033545">
    <property type="entry name" value="transpos_IS630"/>
    <property type="match status" value="1"/>
</dbReference>
<dbReference type="InterPro" id="IPR047655">
    <property type="entry name" value="Transpos_IS630-like"/>
</dbReference>
<dbReference type="PANTHER" id="PTHR46564">
    <property type="entry name" value="TRANSPOSASE"/>
    <property type="match status" value="1"/>
</dbReference>
<proteinExistence type="predicted"/>
<dbReference type="SUPFAM" id="SSF46689">
    <property type="entry name" value="Homeodomain-like"/>
    <property type="match status" value="1"/>
</dbReference>
<dbReference type="InterPro" id="IPR009057">
    <property type="entry name" value="Homeodomain-like_sf"/>
</dbReference>
<evidence type="ECO:0000313" key="3">
    <source>
        <dbReference type="Proteomes" id="UP000054107"/>
    </source>
</evidence>
<dbReference type="PANTHER" id="PTHR46564:SF1">
    <property type="entry name" value="TRANSPOSASE"/>
    <property type="match status" value="1"/>
</dbReference>
<dbReference type="InterPro" id="IPR036397">
    <property type="entry name" value="RNaseH_sf"/>
</dbReference>
<organism evidence="2 3">
    <name type="scientific">Parasitella parasitica</name>
    <dbReference type="NCBI Taxonomy" id="35722"/>
    <lineage>
        <taxon>Eukaryota</taxon>
        <taxon>Fungi</taxon>
        <taxon>Fungi incertae sedis</taxon>
        <taxon>Mucoromycota</taxon>
        <taxon>Mucoromycotina</taxon>
        <taxon>Mucoromycetes</taxon>
        <taxon>Mucorales</taxon>
        <taxon>Mucorineae</taxon>
        <taxon>Mucoraceae</taxon>
        <taxon>Parasitella</taxon>
    </lineage>
</organism>
<dbReference type="Proteomes" id="UP000054107">
    <property type="component" value="Unassembled WGS sequence"/>
</dbReference>
<dbReference type="InterPro" id="IPR038717">
    <property type="entry name" value="Tc1-like_DDE_dom"/>
</dbReference>
<accession>A0A0B7N4X7</accession>
<keyword evidence="3" id="KW-1185">Reference proteome</keyword>
<feature type="domain" description="Tc1-like transposase DDE" evidence="1">
    <location>
        <begin position="275"/>
        <end position="352"/>
    </location>
</feature>
<reference evidence="2 3" key="1">
    <citation type="submission" date="2014-09" db="EMBL/GenBank/DDBJ databases">
        <authorList>
            <person name="Ellenberger Sabrina"/>
        </authorList>
    </citation>
    <scope>NUCLEOTIDE SEQUENCE [LARGE SCALE GENOMIC DNA]</scope>
    <source>
        <strain evidence="2 3">CBS 412.66</strain>
    </source>
</reference>
<sequence>MFYFEDGLGNVVDENGVDPMDITEDEDPFKLEELTSYTKGNRVSNEIKARAVHLVDIHPKNSARAVALSLKLEPRTVQRWYKSWKEDPDSLFPTIGRPRIIDPEGELAEATKAVVTDLYFNQPTSTIDQLMDRLKNSFEDLSISKRTLHRYMADLWIFTLKRIQLEPLERNTPERIQSRKEWVQQAKEMGVDYMNNCVFIDEAGFNANLRRTQGWAPKGQTPIVKVLTARANSISILGATSARGLIKVSLRKPVPPSKKRKLAGGAKQQTKGTVTNHYVNFISDIMNEMDKFPEMKGSFLIMDNAPIHTNKIIKQMIEERDYRCIYLPAYSPELNPIEQFWSVVKSGVKREFILKKDIIPQIIADASNRVSLSSFEGFARHSVKRFDDCLAGLPI</sequence>
<name>A0A0B7N4X7_9FUNG</name>
<dbReference type="Gene3D" id="3.30.420.10">
    <property type="entry name" value="Ribonuclease H-like superfamily/Ribonuclease H"/>
    <property type="match status" value="1"/>
</dbReference>
<dbReference type="OrthoDB" id="2212079at2759"/>
<gene>
    <name evidence="2" type="primary">PARPA_06349.1 scaffold 21420</name>
</gene>
<dbReference type="EMBL" id="LN727632">
    <property type="protein sequence ID" value="CEP12412.1"/>
    <property type="molecule type" value="Genomic_DNA"/>
</dbReference>
<dbReference type="STRING" id="35722.A0A0B7N4X7"/>